<dbReference type="Pfam" id="PF00106">
    <property type="entry name" value="adh_short"/>
    <property type="match status" value="1"/>
</dbReference>
<dbReference type="Proteomes" id="UP000311382">
    <property type="component" value="Unassembled WGS sequence"/>
</dbReference>
<dbReference type="PRINTS" id="PR00080">
    <property type="entry name" value="SDRFAMILY"/>
</dbReference>
<keyword evidence="2" id="KW-0521">NADP</keyword>
<sequence length="315" mass="34070">MGKDENVHTAYKNYAPEAQEQKLPGGDVDMEPLAEHASLLSSLAMTKVERWHRGEPRLEEYVGSGKLKGKKAIITGGDSGIGRTVAAFFAREGCDVTIGYLKEEEKDAQETKKLVEAAGQKCLLVPGDLVFQETRDQLVAAHLKEYQYLDILVNNASQQIQCPDIADIDMDNVEHTFKANIIQYIGLTKAAIPHLKRGDVIINTTSVTAYKGSAGMLDYSASKGAMATFTRSLATQVFGKGIRVCGVAPGPVYTPLQPASRPAEQMEDWSVGSSSVLNGRVGQPAELGESYVYLATSELSTGTIVHPNSGQYFIP</sequence>
<evidence type="ECO:0000256" key="5">
    <source>
        <dbReference type="SAM" id="MobiDB-lite"/>
    </source>
</evidence>
<dbReference type="PROSITE" id="PS00061">
    <property type="entry name" value="ADH_SHORT"/>
    <property type="match status" value="1"/>
</dbReference>
<dbReference type="EMBL" id="SOZI01000018">
    <property type="protein sequence ID" value="TNY22897.1"/>
    <property type="molecule type" value="Genomic_DNA"/>
</dbReference>
<evidence type="ECO:0000256" key="4">
    <source>
        <dbReference type="RuleBase" id="RU000363"/>
    </source>
</evidence>
<dbReference type="AlphaFoldDB" id="A0A5C5G1C1"/>
<dbReference type="InterPro" id="IPR020904">
    <property type="entry name" value="Sc_DH/Rdtase_CS"/>
</dbReference>
<comment type="caution">
    <text evidence="6">The sequence shown here is derived from an EMBL/GenBank/DDBJ whole genome shotgun (WGS) entry which is preliminary data.</text>
</comment>
<evidence type="ECO:0000313" key="7">
    <source>
        <dbReference type="Proteomes" id="UP000311382"/>
    </source>
</evidence>
<dbReference type="PANTHER" id="PTHR48107">
    <property type="entry name" value="NADPH-DEPENDENT ALDEHYDE REDUCTASE-LIKE PROTEIN, CHLOROPLASTIC-RELATED"/>
    <property type="match status" value="1"/>
</dbReference>
<keyword evidence="3" id="KW-0560">Oxidoreductase</keyword>
<evidence type="ECO:0000256" key="1">
    <source>
        <dbReference type="ARBA" id="ARBA00006484"/>
    </source>
</evidence>
<accession>A0A5C5G1C1</accession>
<name>A0A5C5G1C1_9BASI</name>
<feature type="region of interest" description="Disordered" evidence="5">
    <location>
        <begin position="1"/>
        <end position="23"/>
    </location>
</feature>
<gene>
    <name evidence="6" type="ORF">DMC30DRAFT_373424</name>
</gene>
<comment type="similarity">
    <text evidence="1 4">Belongs to the short-chain dehydrogenases/reductases (SDR) family.</text>
</comment>
<dbReference type="GO" id="GO:0016614">
    <property type="term" value="F:oxidoreductase activity, acting on CH-OH group of donors"/>
    <property type="evidence" value="ECO:0007669"/>
    <property type="project" value="UniProtKB-ARBA"/>
</dbReference>
<protein>
    <submittedName>
        <fullName evidence="6">Putative oxidoreductase</fullName>
    </submittedName>
</protein>
<dbReference type="PRINTS" id="PR00081">
    <property type="entry name" value="GDHRDH"/>
</dbReference>
<proteinExistence type="inferred from homology"/>
<dbReference type="STRING" id="5288.A0A5C5G1C1"/>
<reference evidence="6 7" key="1">
    <citation type="submission" date="2019-03" db="EMBL/GenBank/DDBJ databases">
        <title>Rhodosporidium diobovatum UCD-FST 08-225 genome sequencing, assembly, and annotation.</title>
        <authorList>
            <person name="Fakankun I.U."/>
            <person name="Fristensky B."/>
            <person name="Levin D.B."/>
        </authorList>
    </citation>
    <scope>NUCLEOTIDE SEQUENCE [LARGE SCALE GENOMIC DNA]</scope>
    <source>
        <strain evidence="6 7">UCD-FST 08-225</strain>
    </source>
</reference>
<dbReference type="InterPro" id="IPR002347">
    <property type="entry name" value="SDR_fam"/>
</dbReference>
<keyword evidence="7" id="KW-1185">Reference proteome</keyword>
<evidence type="ECO:0000256" key="3">
    <source>
        <dbReference type="ARBA" id="ARBA00023002"/>
    </source>
</evidence>
<evidence type="ECO:0000313" key="6">
    <source>
        <dbReference type="EMBL" id="TNY22897.1"/>
    </source>
</evidence>
<dbReference type="OrthoDB" id="1393670at2759"/>
<dbReference type="InterPro" id="IPR036291">
    <property type="entry name" value="NAD(P)-bd_dom_sf"/>
</dbReference>
<organism evidence="6 7">
    <name type="scientific">Rhodotorula diobovata</name>
    <dbReference type="NCBI Taxonomy" id="5288"/>
    <lineage>
        <taxon>Eukaryota</taxon>
        <taxon>Fungi</taxon>
        <taxon>Dikarya</taxon>
        <taxon>Basidiomycota</taxon>
        <taxon>Pucciniomycotina</taxon>
        <taxon>Microbotryomycetes</taxon>
        <taxon>Sporidiobolales</taxon>
        <taxon>Sporidiobolaceae</taxon>
        <taxon>Rhodotorula</taxon>
    </lineage>
</organism>
<dbReference type="PANTHER" id="PTHR48107:SF16">
    <property type="entry name" value="NADPH-DEPENDENT ALDEHYDE REDUCTASE 1, CHLOROPLASTIC"/>
    <property type="match status" value="1"/>
</dbReference>
<evidence type="ECO:0000256" key="2">
    <source>
        <dbReference type="ARBA" id="ARBA00022857"/>
    </source>
</evidence>
<dbReference type="SUPFAM" id="SSF51735">
    <property type="entry name" value="NAD(P)-binding Rossmann-fold domains"/>
    <property type="match status" value="1"/>
</dbReference>
<dbReference type="Gene3D" id="3.40.50.720">
    <property type="entry name" value="NAD(P)-binding Rossmann-like Domain"/>
    <property type="match status" value="1"/>
</dbReference>